<keyword evidence="15" id="KW-0614">Plasmid</keyword>
<dbReference type="PANTHER" id="PTHR34220">
    <property type="entry name" value="SENSOR HISTIDINE KINASE YPDA"/>
    <property type="match status" value="1"/>
</dbReference>
<keyword evidence="8" id="KW-0067">ATP-binding</keyword>
<evidence type="ECO:0000256" key="8">
    <source>
        <dbReference type="ARBA" id="ARBA00022840"/>
    </source>
</evidence>
<evidence type="ECO:0000313" key="15">
    <source>
        <dbReference type="EMBL" id="ADO66956.1"/>
    </source>
</evidence>
<protein>
    <submittedName>
        <fullName evidence="15">Putative sensor histidine kinase</fullName>
    </submittedName>
</protein>
<keyword evidence="10" id="KW-0902">Two-component regulatory system</keyword>
<evidence type="ECO:0000256" key="3">
    <source>
        <dbReference type="ARBA" id="ARBA00022553"/>
    </source>
</evidence>
<keyword evidence="5 12" id="KW-0812">Transmembrane</keyword>
<dbReference type="InterPro" id="IPR050640">
    <property type="entry name" value="Bact_2-comp_sensor_kinase"/>
</dbReference>
<dbReference type="InterPro" id="IPR003594">
    <property type="entry name" value="HATPase_dom"/>
</dbReference>
<dbReference type="Pfam" id="PF02518">
    <property type="entry name" value="HATPase_c"/>
    <property type="match status" value="1"/>
</dbReference>
<dbReference type="Pfam" id="PF06580">
    <property type="entry name" value="His_kinase"/>
    <property type="match status" value="1"/>
</dbReference>
<dbReference type="EMBL" id="HM565216">
    <property type="protein sequence ID" value="ADO66956.1"/>
    <property type="molecule type" value="Genomic_DNA"/>
</dbReference>
<dbReference type="AlphaFoldDB" id="E3USX9"/>
<feature type="transmembrane region" description="Helical" evidence="12">
    <location>
        <begin position="228"/>
        <end position="250"/>
    </location>
</feature>
<feature type="transmembrane region" description="Helical" evidence="12">
    <location>
        <begin position="12"/>
        <end position="37"/>
    </location>
</feature>
<keyword evidence="2" id="KW-1003">Cell membrane</keyword>
<evidence type="ECO:0000256" key="7">
    <source>
        <dbReference type="ARBA" id="ARBA00022777"/>
    </source>
</evidence>
<evidence type="ECO:0000259" key="13">
    <source>
        <dbReference type="Pfam" id="PF02518"/>
    </source>
</evidence>
<sequence length="528" mass="61929">MRTLNENDLSKVIMRFTYILIFFITLLACFTLFFSYINVIEKEKNQNLQNIQQITHYMETYNRILSGIVTEIYQNYDLQENLNDYYLSSPAEYMEDILSKDRSPTYLVDNLKKLVQDDEVKNISISLDYEKYLSAYAPTKNEKISFIRSLSFISEDMPDATLILDVSINALKKSLFPTHYNYSLSNGIDSVNLSEDISPSKWKKTQQIAIGNHTLQVYENPNYSSQTLLGLAIMIFLLMSLFILAIHQLLNRSFRNYIQQYQEIITSLNHSSTGDYKSINIENKVGDLKEIAMHINQFYLDNATYQKTLYENNWLKQEAKYAALQYQIEPHFLFNNLEFIRMTAILNDDEEISDSIYLLSKLYRNNTYQPDIIDLKEELINIDLSLQLHQRRYRHNFDYQLIDHIDQLMLPKLSLQPFVENYIKHGFDSSKKENRLTVYATETTNHYVLKIVENGKGMDQDKLEHIQQKLNDDIPYSENIGISNSFRRIKHLYPGDTRFVIESQLHVGTTITIKIQKGGNMHVENCNC</sequence>
<evidence type="ECO:0000256" key="12">
    <source>
        <dbReference type="SAM" id="Phobius"/>
    </source>
</evidence>
<keyword evidence="7 15" id="KW-0418">Kinase</keyword>
<dbReference type="GO" id="GO:0000155">
    <property type="term" value="F:phosphorelay sensor kinase activity"/>
    <property type="evidence" value="ECO:0007669"/>
    <property type="project" value="InterPro"/>
</dbReference>
<gene>
    <name evidence="15" type="ORF">pLG1-0202</name>
</gene>
<keyword evidence="4" id="KW-0808">Transferase</keyword>
<evidence type="ECO:0000256" key="5">
    <source>
        <dbReference type="ARBA" id="ARBA00022692"/>
    </source>
</evidence>
<proteinExistence type="predicted"/>
<reference evidence="15" key="1">
    <citation type="journal article" date="2011" name="Int. J. Med. Microbiol.">
        <title>A multiresistance megaplasmid pLG1 bearing a hylEfm genomic island in hospital Enterococcus faecium isolates.</title>
        <authorList>
            <person name="Laverde Gomez J.A."/>
            <person name="van Schaik W."/>
            <person name="Freitas A.R."/>
            <person name="Coque T.M."/>
            <person name="Weaver K.E."/>
            <person name="Francia M.V."/>
            <person name="Witte W."/>
            <person name="Werner G."/>
        </authorList>
    </citation>
    <scope>NUCLEOTIDE SEQUENCE</scope>
    <source>
        <strain evidence="15">64/3xUW2774</strain>
        <plasmid evidence="15">pLG1</plasmid>
    </source>
</reference>
<dbReference type="InterPro" id="IPR010559">
    <property type="entry name" value="Sig_transdc_His_kin_internal"/>
</dbReference>
<accession>E3USX9</accession>
<evidence type="ECO:0000256" key="4">
    <source>
        <dbReference type="ARBA" id="ARBA00022679"/>
    </source>
</evidence>
<dbReference type="GO" id="GO:0005886">
    <property type="term" value="C:plasma membrane"/>
    <property type="evidence" value="ECO:0007669"/>
    <property type="project" value="UniProtKB-SubCell"/>
</dbReference>
<dbReference type="InterPro" id="IPR036890">
    <property type="entry name" value="HATPase_C_sf"/>
</dbReference>
<dbReference type="Gene3D" id="3.30.565.10">
    <property type="entry name" value="Histidine kinase-like ATPase, C-terminal domain"/>
    <property type="match status" value="1"/>
</dbReference>
<feature type="domain" description="Signal transduction histidine kinase internal region" evidence="14">
    <location>
        <begin position="319"/>
        <end position="396"/>
    </location>
</feature>
<name>E3USX9_ENTFC</name>
<evidence type="ECO:0000256" key="9">
    <source>
        <dbReference type="ARBA" id="ARBA00022989"/>
    </source>
</evidence>
<keyword evidence="11 12" id="KW-0472">Membrane</keyword>
<evidence type="ECO:0000256" key="1">
    <source>
        <dbReference type="ARBA" id="ARBA00004651"/>
    </source>
</evidence>
<keyword evidence="9 12" id="KW-1133">Transmembrane helix</keyword>
<organism evidence="15">
    <name type="scientific">Enterococcus faecium</name>
    <name type="common">Streptococcus faecium</name>
    <dbReference type="NCBI Taxonomy" id="1352"/>
    <lineage>
        <taxon>Bacteria</taxon>
        <taxon>Bacillati</taxon>
        <taxon>Bacillota</taxon>
        <taxon>Bacilli</taxon>
        <taxon>Lactobacillales</taxon>
        <taxon>Enterococcaceae</taxon>
        <taxon>Enterococcus</taxon>
    </lineage>
</organism>
<evidence type="ECO:0000256" key="11">
    <source>
        <dbReference type="ARBA" id="ARBA00023136"/>
    </source>
</evidence>
<keyword evidence="6" id="KW-0547">Nucleotide-binding</keyword>
<dbReference type="GO" id="GO:0005524">
    <property type="term" value="F:ATP binding"/>
    <property type="evidence" value="ECO:0007669"/>
    <property type="project" value="UniProtKB-KW"/>
</dbReference>
<dbReference type="SUPFAM" id="SSF55874">
    <property type="entry name" value="ATPase domain of HSP90 chaperone/DNA topoisomerase II/histidine kinase"/>
    <property type="match status" value="1"/>
</dbReference>
<geneLocation type="plasmid" evidence="15">
    <name>pLG1</name>
</geneLocation>
<evidence type="ECO:0000256" key="6">
    <source>
        <dbReference type="ARBA" id="ARBA00022741"/>
    </source>
</evidence>
<feature type="domain" description="Histidine kinase/HSP90-like ATPase" evidence="13">
    <location>
        <begin position="415"/>
        <end position="516"/>
    </location>
</feature>
<dbReference type="PANTHER" id="PTHR34220:SF11">
    <property type="entry name" value="SENSOR PROTEIN KINASE HPTS"/>
    <property type="match status" value="1"/>
</dbReference>
<dbReference type="PROSITE" id="PS51257">
    <property type="entry name" value="PROKAR_LIPOPROTEIN"/>
    <property type="match status" value="1"/>
</dbReference>
<comment type="subcellular location">
    <subcellularLocation>
        <location evidence="1">Cell membrane</location>
        <topology evidence="1">Multi-pass membrane protein</topology>
    </subcellularLocation>
</comment>
<keyword evidence="3" id="KW-0597">Phosphoprotein</keyword>
<evidence type="ECO:0000259" key="14">
    <source>
        <dbReference type="Pfam" id="PF06580"/>
    </source>
</evidence>
<evidence type="ECO:0000256" key="10">
    <source>
        <dbReference type="ARBA" id="ARBA00023012"/>
    </source>
</evidence>
<evidence type="ECO:0000256" key="2">
    <source>
        <dbReference type="ARBA" id="ARBA00022475"/>
    </source>
</evidence>